<feature type="domain" description="DUF7721" evidence="1">
    <location>
        <begin position="17"/>
        <end position="54"/>
    </location>
</feature>
<comment type="caution">
    <text evidence="2">The sequence shown here is derived from an EMBL/GenBank/DDBJ whole genome shotgun (WGS) entry which is preliminary data.</text>
</comment>
<dbReference type="AlphaFoldDB" id="A0A2C5YWF2"/>
<organism evidence="2 3">
    <name type="scientific">Ophiocordyceps australis</name>
    <dbReference type="NCBI Taxonomy" id="1399860"/>
    <lineage>
        <taxon>Eukaryota</taxon>
        <taxon>Fungi</taxon>
        <taxon>Dikarya</taxon>
        <taxon>Ascomycota</taxon>
        <taxon>Pezizomycotina</taxon>
        <taxon>Sordariomycetes</taxon>
        <taxon>Hypocreomycetidae</taxon>
        <taxon>Hypocreales</taxon>
        <taxon>Ophiocordycipitaceae</taxon>
        <taxon>Ophiocordyceps</taxon>
    </lineage>
</organism>
<evidence type="ECO:0000313" key="2">
    <source>
        <dbReference type="EMBL" id="PHH82438.1"/>
    </source>
</evidence>
<dbReference type="Pfam" id="PF24845">
    <property type="entry name" value="DUF7721"/>
    <property type="match status" value="1"/>
</dbReference>
<reference evidence="2 3" key="1">
    <citation type="submission" date="2017-06" db="EMBL/GenBank/DDBJ databases">
        <title>Ant-infecting Ophiocordyceps genomes reveal a high diversity of potential behavioral manipulation genes and a possible major role for enterotoxins.</title>
        <authorList>
            <person name="De Bekker C."/>
            <person name="Evans H.C."/>
            <person name="Brachmann A."/>
            <person name="Hughes D.P."/>
        </authorList>
    </citation>
    <scope>NUCLEOTIDE SEQUENCE [LARGE SCALE GENOMIC DNA]</scope>
    <source>
        <strain evidence="2 3">1348a</strain>
    </source>
</reference>
<dbReference type="PANTHER" id="PTHR39477">
    <property type="entry name" value="CHROMOSOME 8, WHOLE GENOME SHOTGUN SEQUENCE"/>
    <property type="match status" value="1"/>
</dbReference>
<dbReference type="PANTHER" id="PTHR39477:SF1">
    <property type="entry name" value="BETA-FLANKING PROTEIN"/>
    <property type="match status" value="1"/>
</dbReference>
<sequence length="129" mass="13280">MAFFCVCPLLISTPPPDAARKHKQTYQDGSGGDANSLGTAAALQALKKFTSDGGSGGGGKQSQSAFLGLAMSEASKLFDDKSAKGKVSSGVSKQDTIQKACEMALKFYLKSQGQQSGSAGLMSLASKFM</sequence>
<keyword evidence="3" id="KW-1185">Reference proteome</keyword>
<dbReference type="OrthoDB" id="2290255at2759"/>
<protein>
    <recommendedName>
        <fullName evidence="1">DUF7721 domain-containing protein</fullName>
    </recommendedName>
</protein>
<dbReference type="InterPro" id="IPR056138">
    <property type="entry name" value="DUF7721"/>
</dbReference>
<evidence type="ECO:0000313" key="3">
    <source>
        <dbReference type="Proteomes" id="UP000224854"/>
    </source>
</evidence>
<dbReference type="EMBL" id="NJEU01000059">
    <property type="protein sequence ID" value="PHH82438.1"/>
    <property type="molecule type" value="Genomic_DNA"/>
</dbReference>
<gene>
    <name evidence="2" type="ORF">CDD82_6015</name>
</gene>
<dbReference type="Proteomes" id="UP000224854">
    <property type="component" value="Unassembled WGS sequence"/>
</dbReference>
<accession>A0A2C5YWF2</accession>
<name>A0A2C5YWF2_9HYPO</name>
<evidence type="ECO:0000259" key="1">
    <source>
        <dbReference type="Pfam" id="PF24845"/>
    </source>
</evidence>
<proteinExistence type="predicted"/>